<keyword evidence="5" id="KW-1185">Reference proteome</keyword>
<evidence type="ECO:0000256" key="3">
    <source>
        <dbReference type="SAM" id="SignalP"/>
    </source>
</evidence>
<dbReference type="OrthoDB" id="4524805at2759"/>
<evidence type="ECO:0000256" key="2">
    <source>
        <dbReference type="SAM" id="Phobius"/>
    </source>
</evidence>
<evidence type="ECO:0000313" key="4">
    <source>
        <dbReference type="EMBL" id="PMD48114.1"/>
    </source>
</evidence>
<dbReference type="AlphaFoldDB" id="A0A2J6SBH9"/>
<feature type="region of interest" description="Disordered" evidence="1">
    <location>
        <begin position="198"/>
        <end position="462"/>
    </location>
</feature>
<dbReference type="STRING" id="1149755.A0A2J6SBH9"/>
<feature type="compositionally biased region" description="Polar residues" evidence="1">
    <location>
        <begin position="357"/>
        <end position="396"/>
    </location>
</feature>
<proteinExistence type="predicted"/>
<evidence type="ECO:0000313" key="5">
    <source>
        <dbReference type="Proteomes" id="UP000235786"/>
    </source>
</evidence>
<sequence length="520" mass="57005">MHVWAQTKIQAPVILFLCLTSISSANILTDIPKNNPLNIWWSPAPPPADGPPLSADASRNRALIPAQVGAIIGAYLFSVCIVGIALILIGRKLRHQVQASAKALDIEMVEPRFETAVHTPYPLSASLPSPGGSRNFSWPSPEKDIKNPYIFPPNLSPRTPPAYGPYVDTRIVEADREMLNRDLEDIYAHVMEQEELKAKGINPKEMPLPAQLQRTGPVPNSPPQPQRQPSPTKKIEKSRPGNLNLDDTKSVKSGHSRISSIISSIKSPRKKAMQISSPMLTPASASFPRYNEDEEPLSPRYYQPPPPPPVPRDQVPYTHHRSTSNLTATLVPLPSSPRSNFGGQQPLSPRSPYGPSLRTQRSQHQMNPSLNSQVSIQSSTRGGDISATSQTPLNPLQMQPPPKRQPSPNPPASNNSSQRQLPLRQFEPSVTSPSFAPSTKTTVLERNGPVGGAGPQTGGLRTPWSAGAVPYSPYQPFTPIMPITPRLVTKEDRKAMKKREGRTPVLEMIKGEDELWDSAY</sequence>
<feature type="compositionally biased region" description="Pro residues" evidence="1">
    <location>
        <begin position="219"/>
        <end position="228"/>
    </location>
</feature>
<feature type="chain" id="PRO_5014420446" evidence="3">
    <location>
        <begin position="26"/>
        <end position="520"/>
    </location>
</feature>
<feature type="compositionally biased region" description="Pro residues" evidence="1">
    <location>
        <begin position="398"/>
        <end position="411"/>
    </location>
</feature>
<dbReference type="Proteomes" id="UP000235786">
    <property type="component" value="Unassembled WGS sequence"/>
</dbReference>
<feature type="compositionally biased region" description="Pro residues" evidence="1">
    <location>
        <begin position="302"/>
        <end position="311"/>
    </location>
</feature>
<feature type="compositionally biased region" description="Polar residues" evidence="1">
    <location>
        <begin position="428"/>
        <end position="444"/>
    </location>
</feature>
<evidence type="ECO:0000256" key="1">
    <source>
        <dbReference type="SAM" id="MobiDB-lite"/>
    </source>
</evidence>
<organism evidence="4 5">
    <name type="scientific">Hyaloscypha variabilis (strain UAMH 11265 / GT02V1 / F)</name>
    <name type="common">Meliniomyces variabilis</name>
    <dbReference type="NCBI Taxonomy" id="1149755"/>
    <lineage>
        <taxon>Eukaryota</taxon>
        <taxon>Fungi</taxon>
        <taxon>Dikarya</taxon>
        <taxon>Ascomycota</taxon>
        <taxon>Pezizomycotina</taxon>
        <taxon>Leotiomycetes</taxon>
        <taxon>Helotiales</taxon>
        <taxon>Hyaloscyphaceae</taxon>
        <taxon>Hyaloscypha</taxon>
        <taxon>Hyaloscypha variabilis</taxon>
    </lineage>
</organism>
<feature type="compositionally biased region" description="Low complexity" evidence="1">
    <location>
        <begin position="256"/>
        <end position="266"/>
    </location>
</feature>
<feature type="signal peptide" evidence="3">
    <location>
        <begin position="1"/>
        <end position="25"/>
    </location>
</feature>
<feature type="transmembrane region" description="Helical" evidence="2">
    <location>
        <begin position="68"/>
        <end position="89"/>
    </location>
</feature>
<accession>A0A2J6SBH9</accession>
<gene>
    <name evidence="4" type="ORF">L207DRAFT_521528</name>
</gene>
<name>A0A2J6SBH9_HYAVF</name>
<keyword evidence="2" id="KW-1133">Transmembrane helix</keyword>
<dbReference type="EMBL" id="KZ613937">
    <property type="protein sequence ID" value="PMD48114.1"/>
    <property type="molecule type" value="Genomic_DNA"/>
</dbReference>
<feature type="compositionally biased region" description="Polar residues" evidence="1">
    <location>
        <begin position="336"/>
        <end position="348"/>
    </location>
</feature>
<protein>
    <submittedName>
        <fullName evidence="4">Uncharacterized protein</fullName>
    </submittedName>
</protein>
<reference evidence="4 5" key="1">
    <citation type="submission" date="2016-04" db="EMBL/GenBank/DDBJ databases">
        <title>A degradative enzymes factory behind the ericoid mycorrhizal symbiosis.</title>
        <authorList>
            <consortium name="DOE Joint Genome Institute"/>
            <person name="Martino E."/>
            <person name="Morin E."/>
            <person name="Grelet G."/>
            <person name="Kuo A."/>
            <person name="Kohler A."/>
            <person name="Daghino S."/>
            <person name="Barry K."/>
            <person name="Choi C."/>
            <person name="Cichocki N."/>
            <person name="Clum A."/>
            <person name="Copeland A."/>
            <person name="Hainaut M."/>
            <person name="Haridas S."/>
            <person name="Labutti K."/>
            <person name="Lindquist E."/>
            <person name="Lipzen A."/>
            <person name="Khouja H.-R."/>
            <person name="Murat C."/>
            <person name="Ohm R."/>
            <person name="Olson A."/>
            <person name="Spatafora J."/>
            <person name="Veneault-Fourrey C."/>
            <person name="Henrissat B."/>
            <person name="Grigoriev I."/>
            <person name="Martin F."/>
            <person name="Perotto S."/>
        </authorList>
    </citation>
    <scope>NUCLEOTIDE SEQUENCE [LARGE SCALE GENOMIC DNA]</scope>
    <source>
        <strain evidence="4 5">F</strain>
    </source>
</reference>
<keyword evidence="3" id="KW-0732">Signal</keyword>
<keyword evidence="2" id="KW-0812">Transmembrane</keyword>
<keyword evidence="2" id="KW-0472">Membrane</keyword>